<comment type="subcellular location">
    <subcellularLocation>
        <location evidence="7">Cell inner membrane</location>
        <topology evidence="7">Single-pass type II membrane protein</topology>
    </subcellularLocation>
    <text evidence="7">Localizes to the division septum.</text>
</comment>
<keyword evidence="2 7" id="KW-0132">Cell division</keyword>
<evidence type="ECO:0000313" key="9">
    <source>
        <dbReference type="EMBL" id="WGZ91696.1"/>
    </source>
</evidence>
<evidence type="ECO:0000256" key="4">
    <source>
        <dbReference type="ARBA" id="ARBA00022989"/>
    </source>
</evidence>
<dbReference type="AlphaFoldDB" id="A0AA95KGG3"/>
<evidence type="ECO:0000256" key="5">
    <source>
        <dbReference type="ARBA" id="ARBA00023136"/>
    </source>
</evidence>
<dbReference type="InterPro" id="IPR007060">
    <property type="entry name" value="FtsL/DivIC"/>
</dbReference>
<dbReference type="HAMAP" id="MF_00599">
    <property type="entry name" value="FtsB"/>
    <property type="match status" value="1"/>
</dbReference>
<dbReference type="PANTHER" id="PTHR37485">
    <property type="entry name" value="CELL DIVISION PROTEIN FTSB"/>
    <property type="match status" value="1"/>
</dbReference>
<dbReference type="GO" id="GO:0032153">
    <property type="term" value="C:cell division site"/>
    <property type="evidence" value="ECO:0007669"/>
    <property type="project" value="UniProtKB-UniRule"/>
</dbReference>
<evidence type="ECO:0000256" key="6">
    <source>
        <dbReference type="ARBA" id="ARBA00023306"/>
    </source>
</evidence>
<protein>
    <recommendedName>
        <fullName evidence="7">Cell division protein FtsB</fullName>
    </recommendedName>
</protein>
<dbReference type="GO" id="GO:0043093">
    <property type="term" value="P:FtsZ-dependent cytokinesis"/>
    <property type="evidence" value="ECO:0007669"/>
    <property type="project" value="UniProtKB-UniRule"/>
</dbReference>
<keyword evidence="5 7" id="KW-0472">Membrane</keyword>
<evidence type="ECO:0000256" key="1">
    <source>
        <dbReference type="ARBA" id="ARBA00022475"/>
    </source>
</evidence>
<dbReference type="GO" id="GO:0005886">
    <property type="term" value="C:plasma membrane"/>
    <property type="evidence" value="ECO:0007669"/>
    <property type="project" value="UniProtKB-SubCell"/>
</dbReference>
<accession>A0AA95KGG3</accession>
<keyword evidence="4 7" id="KW-1133">Transmembrane helix</keyword>
<dbReference type="GO" id="GO:0030428">
    <property type="term" value="C:cell septum"/>
    <property type="evidence" value="ECO:0007669"/>
    <property type="project" value="TreeGrafter"/>
</dbReference>
<feature type="transmembrane region" description="Helical" evidence="8">
    <location>
        <begin position="6"/>
        <end position="24"/>
    </location>
</feature>
<evidence type="ECO:0000256" key="8">
    <source>
        <dbReference type="SAM" id="Phobius"/>
    </source>
</evidence>
<name>A0AA95KGG3_9GAMM</name>
<keyword evidence="1 7" id="KW-1003">Cell membrane</keyword>
<dbReference type="PANTHER" id="PTHR37485:SF1">
    <property type="entry name" value="CELL DIVISION PROTEIN FTSB"/>
    <property type="match status" value="1"/>
</dbReference>
<evidence type="ECO:0000256" key="2">
    <source>
        <dbReference type="ARBA" id="ARBA00022618"/>
    </source>
</evidence>
<evidence type="ECO:0000256" key="3">
    <source>
        <dbReference type="ARBA" id="ARBA00022692"/>
    </source>
</evidence>
<dbReference type="Proteomes" id="UP001300672">
    <property type="component" value="Chromosome"/>
</dbReference>
<feature type="topological domain" description="Cytoplasmic" evidence="7">
    <location>
        <begin position="1"/>
        <end position="6"/>
    </location>
</feature>
<dbReference type="InterPro" id="IPR023081">
    <property type="entry name" value="Cell_div_FtsB"/>
</dbReference>
<reference evidence="9" key="2">
    <citation type="submission" date="2023-04" db="EMBL/GenBank/DDBJ databases">
        <authorList>
            <person name="Beletskiy A.V."/>
            <person name="Mardanov A.V."/>
            <person name="Ravin N.V."/>
        </authorList>
    </citation>
    <scope>NUCLEOTIDE SEQUENCE</scope>
    <source>
        <strain evidence="9">GKL-01</strain>
    </source>
</reference>
<keyword evidence="6 7" id="KW-0131">Cell cycle</keyword>
<reference evidence="9" key="1">
    <citation type="journal article" date="2023" name="Int. J. Mol. Sci.">
        <title>Metagenomics Revealed a New Genus 'Candidatus Thiocaldithrix dubininis' gen. nov., sp. nov. and a New Species 'Candidatus Thiothrix putei' sp. nov. in the Family Thiotrichaceae, Some Members of Which Have Traits of Both Na+- and H+-Motive Energetics.</title>
        <authorList>
            <person name="Ravin N.V."/>
            <person name="Muntyan M.S."/>
            <person name="Smolyakov D.D."/>
            <person name="Rudenko T.S."/>
            <person name="Beletsky A.V."/>
            <person name="Mardanov A.V."/>
            <person name="Grabovich M.Y."/>
        </authorList>
    </citation>
    <scope>NUCLEOTIDE SEQUENCE</scope>
    <source>
        <strain evidence="9">GKL-01</strain>
    </source>
</reference>
<keyword evidence="7" id="KW-0997">Cell inner membrane</keyword>
<comment type="similarity">
    <text evidence="7">Belongs to the FtsB family.</text>
</comment>
<proteinExistence type="inferred from homology"/>
<dbReference type="KEGG" id="tdu:QJT80_04285"/>
<dbReference type="Pfam" id="PF04977">
    <property type="entry name" value="DivIC"/>
    <property type="match status" value="1"/>
</dbReference>
<gene>
    <name evidence="7" type="primary">ftsB</name>
    <name evidence="9" type="ORF">QJT80_04285</name>
</gene>
<dbReference type="EMBL" id="CP124755">
    <property type="protein sequence ID" value="WGZ91696.1"/>
    <property type="molecule type" value="Genomic_DNA"/>
</dbReference>
<evidence type="ECO:0000256" key="7">
    <source>
        <dbReference type="HAMAP-Rule" id="MF_00599"/>
    </source>
</evidence>
<keyword evidence="3 7" id="KW-0812">Transmembrane</keyword>
<sequence>MNLTRVLFWALGLSLFFMLARLWVGQGSYPEIWHLQQQIQMQTADNAEKTARNNQLKLDVAGLDKDSSVIEEHARNELGMIKQNETFYQVILKSDIQDSTAHLPQPVRESAHVE</sequence>
<comment type="subunit">
    <text evidence="7">Part of a complex composed of FtsB, FtsL and FtsQ.</text>
</comment>
<comment type="function">
    <text evidence="7">Essential cell division protein. May link together the upstream cell division proteins, which are predominantly cytoplasmic, with the downstream cell division proteins, which are predominantly periplasmic.</text>
</comment>
<feature type="topological domain" description="Periplasmic" evidence="7">
    <location>
        <begin position="25"/>
        <end position="114"/>
    </location>
</feature>
<organism evidence="9">
    <name type="scientific">Candidatus Thiocaldithrix dubininis</name>
    <dbReference type="NCBI Taxonomy" id="3080823"/>
    <lineage>
        <taxon>Bacteria</taxon>
        <taxon>Pseudomonadati</taxon>
        <taxon>Pseudomonadota</taxon>
        <taxon>Gammaproteobacteria</taxon>
        <taxon>Thiotrichales</taxon>
        <taxon>Thiotrichaceae</taxon>
        <taxon>Candidatus Thiocaldithrix</taxon>
    </lineage>
</organism>